<comment type="caution">
    <text evidence="1">The sequence shown here is derived from an EMBL/GenBank/DDBJ whole genome shotgun (WGS) entry which is preliminary data.</text>
</comment>
<dbReference type="Proteomes" id="UP001144978">
    <property type="component" value="Unassembled WGS sequence"/>
</dbReference>
<evidence type="ECO:0000313" key="1">
    <source>
        <dbReference type="EMBL" id="KAJ3002928.1"/>
    </source>
</evidence>
<name>A0ACC1PWC4_9APHY</name>
<accession>A0ACC1PWC4</accession>
<evidence type="ECO:0000313" key="2">
    <source>
        <dbReference type="Proteomes" id="UP001144978"/>
    </source>
</evidence>
<organism evidence="1 2">
    <name type="scientific">Trametes sanguinea</name>
    <dbReference type="NCBI Taxonomy" id="158606"/>
    <lineage>
        <taxon>Eukaryota</taxon>
        <taxon>Fungi</taxon>
        <taxon>Dikarya</taxon>
        <taxon>Basidiomycota</taxon>
        <taxon>Agaricomycotina</taxon>
        <taxon>Agaricomycetes</taxon>
        <taxon>Polyporales</taxon>
        <taxon>Polyporaceae</taxon>
        <taxon>Trametes</taxon>
    </lineage>
</organism>
<reference evidence="1" key="1">
    <citation type="submission" date="2022-08" db="EMBL/GenBank/DDBJ databases">
        <title>Genome Sequence of Pycnoporus sanguineus.</title>
        <authorList>
            <person name="Buettner E."/>
        </authorList>
    </citation>
    <scope>NUCLEOTIDE SEQUENCE</scope>
    <source>
        <strain evidence="1">CG-C14</strain>
    </source>
</reference>
<keyword evidence="2" id="KW-1185">Reference proteome</keyword>
<dbReference type="EMBL" id="JANSHE010001388">
    <property type="protein sequence ID" value="KAJ3002928.1"/>
    <property type="molecule type" value="Genomic_DNA"/>
</dbReference>
<proteinExistence type="predicted"/>
<protein>
    <submittedName>
        <fullName evidence="1">Uncharacterized protein</fullName>
    </submittedName>
</protein>
<sequence>MAAPPHPIHLLETPTVSQVRPVPPLNHPQSTINAYVLHYYAPHFNPPHRPPTDLRALWTTFGNTTPRNDPRVQVDMVLRWALDLNTMRQQLWTVWNTLYQPHGLDQHIIQLSQNVLSAGRTNSLVRPLADYWPAYFAGMFSDKASLTSRIDSSLWINFTRTMHYIGALHVAHVCYNAPRIYPVQCEPVYPDHGSNTNKNCTRYCPDSCAKANPAATPPRSERACLFGDINLSYKFHSLWMDQVVNPAFTTTHAVIKFKKVLTQLMHYMCHCGSFSVPGQGGQAVRMALRYAYILTDEEVFLVSRGASTHQVYISDGFPLRPVTPPGPNSGATGMHALIYIYLLASGAGYASLSPV</sequence>
<gene>
    <name evidence="1" type="ORF">NUW54_g5582</name>
</gene>